<proteinExistence type="predicted"/>
<comment type="caution">
    <text evidence="3">The sequence shown here is derived from an EMBL/GenBank/DDBJ whole genome shotgun (WGS) entry which is preliminary data.</text>
</comment>
<keyword evidence="2" id="KW-1133">Transmembrane helix</keyword>
<protein>
    <submittedName>
        <fullName evidence="3">Uncharacterized protein</fullName>
    </submittedName>
</protein>
<evidence type="ECO:0000313" key="3">
    <source>
        <dbReference type="EMBL" id="MFM9647736.1"/>
    </source>
</evidence>
<name>A0ABW9IGY1_STRGJ</name>
<reference evidence="3 4" key="1">
    <citation type="submission" date="2024-12" db="EMBL/GenBank/DDBJ databases">
        <title>Forecasting of Potato common scab and diversities of Pathogenic streptomyces spp. in china.</title>
        <authorList>
            <person name="Handique U."/>
            <person name="Wu J."/>
        </authorList>
    </citation>
    <scope>NUCLEOTIDE SEQUENCE [LARGE SCALE GENOMIC DNA]</scope>
    <source>
        <strain evidence="3 4">ZRIMU1585</strain>
    </source>
</reference>
<keyword evidence="2" id="KW-0472">Membrane</keyword>
<keyword evidence="2" id="KW-0812">Transmembrane</keyword>
<accession>A0ABW9IGY1</accession>
<evidence type="ECO:0000313" key="4">
    <source>
        <dbReference type="Proteomes" id="UP001631993"/>
    </source>
</evidence>
<evidence type="ECO:0000256" key="2">
    <source>
        <dbReference type="SAM" id="Phobius"/>
    </source>
</evidence>
<keyword evidence="4" id="KW-1185">Reference proteome</keyword>
<dbReference type="Proteomes" id="UP001631993">
    <property type="component" value="Unassembled WGS sequence"/>
</dbReference>
<feature type="transmembrane region" description="Helical" evidence="2">
    <location>
        <begin position="7"/>
        <end position="24"/>
    </location>
</feature>
<evidence type="ECO:0000256" key="1">
    <source>
        <dbReference type="SAM" id="MobiDB-lite"/>
    </source>
</evidence>
<feature type="region of interest" description="Disordered" evidence="1">
    <location>
        <begin position="295"/>
        <end position="317"/>
    </location>
</feature>
<sequence>MLKQRLVYGALFLFIAIGALLVIGEQLHWWHLPVLESLGEAVLIAGLLGLTVDHLLKVRLVKDIAEDVLGNLWGIGAPQEYLKSLNDSLSSYKAITLSLNVEVTLDWQDDRREAIRVTSTTRTIKQNISNQSWHPDFPWVAPSVPGSPGSSMKSLELIIRRPASGQRAPVEIRKSWGSQELADQIDLRRIDRMAAGREFIARNSIERVVPGGTCEARFKAVRYRYPDDMMPFWSSTPALSWMVTIKGNALSELDVRCYAGTDEIQLTQGGRPPSFEGPYGFTHAGVALQAMWKPKDVDTPGSANRPGFPSRLRGGRR</sequence>
<gene>
    <name evidence="3" type="ORF">ACKI1S_16510</name>
</gene>
<dbReference type="RefSeq" id="WP_409097588.1">
    <property type="nucleotide sequence ID" value="NZ_JBJVNE010000007.1"/>
</dbReference>
<organism evidence="3 4">
    <name type="scientific">Streptomyces galilaeus</name>
    <dbReference type="NCBI Taxonomy" id="33899"/>
    <lineage>
        <taxon>Bacteria</taxon>
        <taxon>Bacillati</taxon>
        <taxon>Actinomycetota</taxon>
        <taxon>Actinomycetes</taxon>
        <taxon>Kitasatosporales</taxon>
        <taxon>Streptomycetaceae</taxon>
        <taxon>Streptomyces</taxon>
    </lineage>
</organism>
<dbReference type="EMBL" id="JBJVNE010000007">
    <property type="protein sequence ID" value="MFM9647736.1"/>
    <property type="molecule type" value="Genomic_DNA"/>
</dbReference>